<dbReference type="Proteomes" id="UP001321477">
    <property type="component" value="Chromosome"/>
</dbReference>
<accession>A0ABN6Y7Y6</accession>
<proteinExistence type="predicted"/>
<reference evidence="2" key="1">
    <citation type="journal article" date="2019" name="Int. J. Syst. Evol. Microbiol.">
        <title>The Global Catalogue of Microorganisms (GCM) 10K type strain sequencing project: providing services to taxonomists for standard genome sequencing and annotation.</title>
        <authorList>
            <consortium name="The Broad Institute Genomics Platform"/>
            <consortium name="The Broad Institute Genome Sequencing Center for Infectious Disease"/>
            <person name="Wu L."/>
            <person name="Ma J."/>
        </authorList>
    </citation>
    <scope>NUCLEOTIDE SEQUENCE [LARGE SCALE GENOMIC DNA]</scope>
    <source>
        <strain evidence="2">NBRC 109019</strain>
    </source>
</reference>
<name>A0ABN6Y7Y6_9MICO</name>
<organism evidence="1 2">
    <name type="scientific">Agromyces marinus</name>
    <dbReference type="NCBI Taxonomy" id="1389020"/>
    <lineage>
        <taxon>Bacteria</taxon>
        <taxon>Bacillati</taxon>
        <taxon>Actinomycetota</taxon>
        <taxon>Actinomycetes</taxon>
        <taxon>Micrococcales</taxon>
        <taxon>Microbacteriaceae</taxon>
        <taxon>Agromyces</taxon>
    </lineage>
</organism>
<evidence type="ECO:0000313" key="2">
    <source>
        <dbReference type="Proteomes" id="UP001321477"/>
    </source>
</evidence>
<sequence>MGGNGCAARSMWVMPIDPVRACAALGGIASRAELLRAGASRSTMHRAVRANDLLRLRQGCTPSRTSPTK</sequence>
<dbReference type="EMBL" id="AP027734">
    <property type="protein sequence ID" value="BDZ53444.1"/>
    <property type="molecule type" value="Genomic_DNA"/>
</dbReference>
<protein>
    <recommendedName>
        <fullName evidence="3">Helix-turn-helix domain-containing protein</fullName>
    </recommendedName>
</protein>
<evidence type="ECO:0008006" key="3">
    <source>
        <dbReference type="Google" id="ProtNLM"/>
    </source>
</evidence>
<keyword evidence="2" id="KW-1185">Reference proteome</keyword>
<gene>
    <name evidence="1" type="ORF">GCM10025870_05170</name>
</gene>
<evidence type="ECO:0000313" key="1">
    <source>
        <dbReference type="EMBL" id="BDZ53444.1"/>
    </source>
</evidence>